<dbReference type="InterPro" id="IPR036864">
    <property type="entry name" value="Zn2-C6_fun-type_DNA-bd_sf"/>
</dbReference>
<dbReference type="CDD" id="cd12148">
    <property type="entry name" value="fungal_TF_MHR"/>
    <property type="match status" value="1"/>
</dbReference>
<feature type="compositionally biased region" description="Pro residues" evidence="7">
    <location>
        <begin position="640"/>
        <end position="652"/>
    </location>
</feature>
<dbReference type="SUPFAM" id="SSF57701">
    <property type="entry name" value="Zn2/Cys6 DNA-binding domain"/>
    <property type="match status" value="1"/>
</dbReference>
<evidence type="ECO:0000313" key="10">
    <source>
        <dbReference type="Proteomes" id="UP001301958"/>
    </source>
</evidence>
<dbReference type="Gene3D" id="4.10.240.10">
    <property type="entry name" value="Zn(2)-C6 fungal-type DNA-binding domain"/>
    <property type="match status" value="1"/>
</dbReference>
<sequence>MEVMFDGGGPAGQPRTPSVSSSTALDNIAQPKSVKRPRPVKSCIECRKRKLKCDRSGPCSQCQKSRRPCKYADPQENGAGSDVSDGEPTDRPGKRPQYLPGMTDGDYLRSFAQVNGIDHSHRNSVAIEELASRLEHLERAVAEKNSPILHYRHHHSLTVRTRPANGSLKCQASGLGLRGEQEILNLFDEADGLMKAMIRTDDVLDLFLRLKNANRIMQEEHRMVLQPMTVFVDSMMSIQKRMADILPDRQVCDRLIKLYFVISEDYYRMVHIPSFQLEYSQYWLGNPSNGGFLPRLLCMLCVAARFGTESRGLGQDRSAGIHIPTACALVRNWLYDMKKLKKADLTMLQVELMLLQAQRAIIPCQQASWAQLGYVVRMAMTLELHRDPSELPSITPFQGEIRRRLWYTLLEMDLHLSLICNLPFSIREGEYTCKPPSNIDDASISPAAPHMPMPFPLDHISSNRLQAYISRTLPARLEAGTLLFHLQNVDNYTAILRAGHKLEMVISDVSAVFPRHALLLNTDDKHKEWRQRVLLDAHARRPLLSLYRPFALGRPEPPCPPHIEQEYLKSAMAILSYLDELNPRSHGYADMVAMYLFIMKKEVVESALGICWFMKRSMQHQRIQQQNYLSQNPSPNGDGPAPPHPPLAPLPPQGWGLDNSDERYPWSVATMVQIVERTIERLIAIVPDSSGDLRDVVSLCVVFSSVCPGSVEDGVKQSKVWMKRILDASIPVLNRSSAAADPYRTYGGGGNMNGHLIDGVRDDLFDWRNFLKNWELPEEKLDLEPY</sequence>
<evidence type="ECO:0000256" key="6">
    <source>
        <dbReference type="ARBA" id="ARBA00023242"/>
    </source>
</evidence>
<evidence type="ECO:0000256" key="4">
    <source>
        <dbReference type="ARBA" id="ARBA00023125"/>
    </source>
</evidence>
<keyword evidence="4" id="KW-0238">DNA-binding</keyword>
<keyword evidence="3" id="KW-0805">Transcription regulation</keyword>
<comment type="caution">
    <text evidence="9">The sequence shown here is derived from an EMBL/GenBank/DDBJ whole genome shotgun (WGS) entry which is preliminary data.</text>
</comment>
<dbReference type="GO" id="GO:0000978">
    <property type="term" value="F:RNA polymerase II cis-regulatory region sequence-specific DNA binding"/>
    <property type="evidence" value="ECO:0007669"/>
    <property type="project" value="TreeGrafter"/>
</dbReference>
<evidence type="ECO:0000256" key="1">
    <source>
        <dbReference type="ARBA" id="ARBA00022723"/>
    </source>
</evidence>
<feature type="region of interest" description="Disordered" evidence="7">
    <location>
        <begin position="1"/>
        <end position="102"/>
    </location>
</feature>
<dbReference type="InterPro" id="IPR001138">
    <property type="entry name" value="Zn2Cys6_DnaBD"/>
</dbReference>
<evidence type="ECO:0000256" key="2">
    <source>
        <dbReference type="ARBA" id="ARBA00022833"/>
    </source>
</evidence>
<evidence type="ECO:0000256" key="5">
    <source>
        <dbReference type="ARBA" id="ARBA00023163"/>
    </source>
</evidence>
<proteinExistence type="predicted"/>
<dbReference type="PANTHER" id="PTHR31944:SF131">
    <property type="entry name" value="HEME-RESPONSIVE ZINC FINGER TRANSCRIPTION FACTOR HAP1"/>
    <property type="match status" value="1"/>
</dbReference>
<keyword evidence="10" id="KW-1185">Reference proteome</keyword>
<evidence type="ECO:0000256" key="7">
    <source>
        <dbReference type="SAM" id="MobiDB-lite"/>
    </source>
</evidence>
<keyword evidence="2" id="KW-0862">Zinc</keyword>
<keyword evidence="1" id="KW-0479">Metal-binding</keyword>
<dbReference type="SMART" id="SM00066">
    <property type="entry name" value="GAL4"/>
    <property type="match status" value="1"/>
</dbReference>
<keyword evidence="5" id="KW-0804">Transcription</keyword>
<feature type="region of interest" description="Disordered" evidence="7">
    <location>
        <begin position="628"/>
        <end position="654"/>
    </location>
</feature>
<protein>
    <submittedName>
        <fullName evidence="9">Fungal-specific transcription factor domain-containing protein</fullName>
    </submittedName>
</protein>
<dbReference type="Pfam" id="PF00172">
    <property type="entry name" value="Zn_clus"/>
    <property type="match status" value="1"/>
</dbReference>
<keyword evidence="6" id="KW-0539">Nucleus</keyword>
<evidence type="ECO:0000256" key="3">
    <source>
        <dbReference type="ARBA" id="ARBA00023015"/>
    </source>
</evidence>
<dbReference type="PROSITE" id="PS00463">
    <property type="entry name" value="ZN2_CY6_FUNGAL_1"/>
    <property type="match status" value="1"/>
</dbReference>
<gene>
    <name evidence="9" type="ORF">QBC38DRAFT_132084</name>
</gene>
<feature type="domain" description="Zn(2)-C6 fungal-type" evidence="8">
    <location>
        <begin position="42"/>
        <end position="71"/>
    </location>
</feature>
<dbReference type="GO" id="GO:0006351">
    <property type="term" value="P:DNA-templated transcription"/>
    <property type="evidence" value="ECO:0007669"/>
    <property type="project" value="InterPro"/>
</dbReference>
<feature type="compositionally biased region" description="Polar residues" evidence="7">
    <location>
        <begin position="15"/>
        <end position="25"/>
    </location>
</feature>
<dbReference type="GO" id="GO:0008270">
    <property type="term" value="F:zinc ion binding"/>
    <property type="evidence" value="ECO:0007669"/>
    <property type="project" value="InterPro"/>
</dbReference>
<accession>A0AAN7BSU9</accession>
<reference evidence="9" key="2">
    <citation type="submission" date="2023-05" db="EMBL/GenBank/DDBJ databases">
        <authorList>
            <consortium name="Lawrence Berkeley National Laboratory"/>
            <person name="Steindorff A."/>
            <person name="Hensen N."/>
            <person name="Bonometti L."/>
            <person name="Westerberg I."/>
            <person name="Brannstrom I.O."/>
            <person name="Guillou S."/>
            <person name="Cros-Aarteil S."/>
            <person name="Calhoun S."/>
            <person name="Haridas S."/>
            <person name="Kuo A."/>
            <person name="Mondo S."/>
            <person name="Pangilinan J."/>
            <person name="Riley R."/>
            <person name="Labutti K."/>
            <person name="Andreopoulos B."/>
            <person name="Lipzen A."/>
            <person name="Chen C."/>
            <person name="Yanf M."/>
            <person name="Daum C."/>
            <person name="Ng V."/>
            <person name="Clum A."/>
            <person name="Ohm R."/>
            <person name="Martin F."/>
            <person name="Silar P."/>
            <person name="Natvig D."/>
            <person name="Lalanne C."/>
            <person name="Gautier V."/>
            <person name="Ament-Velasquez S.L."/>
            <person name="Kruys A."/>
            <person name="Hutchinson M.I."/>
            <person name="Powell A.J."/>
            <person name="Barry K."/>
            <person name="Miller A.N."/>
            <person name="Grigoriev I.V."/>
            <person name="Debuchy R."/>
            <person name="Gladieux P."/>
            <person name="Thoren M.H."/>
            <person name="Johannesson H."/>
        </authorList>
    </citation>
    <scope>NUCLEOTIDE SEQUENCE</scope>
    <source>
        <strain evidence="9">CBS 990.96</strain>
    </source>
</reference>
<dbReference type="Pfam" id="PF04082">
    <property type="entry name" value="Fungal_trans"/>
    <property type="match status" value="1"/>
</dbReference>
<dbReference type="GO" id="GO:0001228">
    <property type="term" value="F:DNA-binding transcription activator activity, RNA polymerase II-specific"/>
    <property type="evidence" value="ECO:0007669"/>
    <property type="project" value="TreeGrafter"/>
</dbReference>
<dbReference type="InterPro" id="IPR051430">
    <property type="entry name" value="Fungal_TF_Env_Response"/>
</dbReference>
<dbReference type="AlphaFoldDB" id="A0AAN7BSU9"/>
<organism evidence="9 10">
    <name type="scientific">Podospora fimiseda</name>
    <dbReference type="NCBI Taxonomy" id="252190"/>
    <lineage>
        <taxon>Eukaryota</taxon>
        <taxon>Fungi</taxon>
        <taxon>Dikarya</taxon>
        <taxon>Ascomycota</taxon>
        <taxon>Pezizomycotina</taxon>
        <taxon>Sordariomycetes</taxon>
        <taxon>Sordariomycetidae</taxon>
        <taxon>Sordariales</taxon>
        <taxon>Podosporaceae</taxon>
        <taxon>Podospora</taxon>
    </lineage>
</organism>
<feature type="compositionally biased region" description="Gly residues" evidence="7">
    <location>
        <begin position="1"/>
        <end position="11"/>
    </location>
</feature>
<dbReference type="Proteomes" id="UP001301958">
    <property type="component" value="Unassembled WGS sequence"/>
</dbReference>
<dbReference type="InterPro" id="IPR007219">
    <property type="entry name" value="XnlR_reg_dom"/>
</dbReference>
<dbReference type="CDD" id="cd00067">
    <property type="entry name" value="GAL4"/>
    <property type="match status" value="1"/>
</dbReference>
<evidence type="ECO:0000313" key="9">
    <source>
        <dbReference type="EMBL" id="KAK4228943.1"/>
    </source>
</evidence>
<evidence type="ECO:0000259" key="8">
    <source>
        <dbReference type="PROSITE" id="PS50048"/>
    </source>
</evidence>
<dbReference type="SMART" id="SM00906">
    <property type="entry name" value="Fungal_trans"/>
    <property type="match status" value="1"/>
</dbReference>
<dbReference type="GO" id="GO:0005634">
    <property type="term" value="C:nucleus"/>
    <property type="evidence" value="ECO:0007669"/>
    <property type="project" value="TreeGrafter"/>
</dbReference>
<reference evidence="9" key="1">
    <citation type="journal article" date="2023" name="Mol. Phylogenet. Evol.">
        <title>Genome-scale phylogeny and comparative genomics of the fungal order Sordariales.</title>
        <authorList>
            <person name="Hensen N."/>
            <person name="Bonometti L."/>
            <person name="Westerberg I."/>
            <person name="Brannstrom I.O."/>
            <person name="Guillou S."/>
            <person name="Cros-Aarteil S."/>
            <person name="Calhoun S."/>
            <person name="Haridas S."/>
            <person name="Kuo A."/>
            <person name="Mondo S."/>
            <person name="Pangilinan J."/>
            <person name="Riley R."/>
            <person name="LaButti K."/>
            <person name="Andreopoulos B."/>
            <person name="Lipzen A."/>
            <person name="Chen C."/>
            <person name="Yan M."/>
            <person name="Daum C."/>
            <person name="Ng V."/>
            <person name="Clum A."/>
            <person name="Steindorff A."/>
            <person name="Ohm R.A."/>
            <person name="Martin F."/>
            <person name="Silar P."/>
            <person name="Natvig D.O."/>
            <person name="Lalanne C."/>
            <person name="Gautier V."/>
            <person name="Ament-Velasquez S.L."/>
            <person name="Kruys A."/>
            <person name="Hutchinson M.I."/>
            <person name="Powell A.J."/>
            <person name="Barry K."/>
            <person name="Miller A.N."/>
            <person name="Grigoriev I.V."/>
            <person name="Debuchy R."/>
            <person name="Gladieux P."/>
            <person name="Hiltunen Thoren M."/>
            <person name="Johannesson H."/>
        </authorList>
    </citation>
    <scope>NUCLEOTIDE SEQUENCE</scope>
    <source>
        <strain evidence="9">CBS 990.96</strain>
    </source>
</reference>
<dbReference type="PANTHER" id="PTHR31944">
    <property type="entry name" value="HEME-RESPONSIVE ZINC FINGER TRANSCRIPTION FACTOR HAP1"/>
    <property type="match status" value="1"/>
</dbReference>
<name>A0AAN7BSU9_9PEZI</name>
<dbReference type="PROSITE" id="PS50048">
    <property type="entry name" value="ZN2_CY6_FUNGAL_2"/>
    <property type="match status" value="1"/>
</dbReference>
<dbReference type="EMBL" id="MU865313">
    <property type="protein sequence ID" value="KAK4228943.1"/>
    <property type="molecule type" value="Genomic_DNA"/>
</dbReference>